<dbReference type="Proteomes" id="UP000249538">
    <property type="component" value="Unassembled WGS sequence"/>
</dbReference>
<dbReference type="InterPro" id="IPR036280">
    <property type="entry name" value="Multihaem_cyt_sf"/>
</dbReference>
<keyword evidence="1" id="KW-0472">Membrane</keyword>
<evidence type="ECO:0000313" key="2">
    <source>
        <dbReference type="EMBL" id="PZX47547.1"/>
    </source>
</evidence>
<name>A0A2W7QV47_9RHOB</name>
<organism evidence="2 3">
    <name type="scientific">Cereibacter changlensis</name>
    <dbReference type="NCBI Taxonomy" id="402884"/>
    <lineage>
        <taxon>Bacteria</taxon>
        <taxon>Pseudomonadati</taxon>
        <taxon>Pseudomonadota</taxon>
        <taxon>Alphaproteobacteria</taxon>
        <taxon>Rhodobacterales</taxon>
        <taxon>Paracoccaceae</taxon>
        <taxon>Cereibacter</taxon>
    </lineage>
</organism>
<keyword evidence="1" id="KW-0812">Transmembrane</keyword>
<feature type="non-terminal residue" evidence="2">
    <location>
        <position position="1"/>
    </location>
</feature>
<keyword evidence="1" id="KW-1133">Transmembrane helix</keyword>
<gene>
    <name evidence="2" type="ORF">LX76_04496</name>
</gene>
<reference evidence="2 3" key="1">
    <citation type="submission" date="2018-06" db="EMBL/GenBank/DDBJ databases">
        <title>Genomic Encyclopedia of Archaeal and Bacterial Type Strains, Phase II (KMG-II): from individual species to whole genera.</title>
        <authorList>
            <person name="Goeker M."/>
        </authorList>
    </citation>
    <scope>NUCLEOTIDE SEQUENCE [LARGE SCALE GENOMIC DNA]</scope>
    <source>
        <strain evidence="2 3">DSM 18774</strain>
    </source>
</reference>
<protein>
    <submittedName>
        <fullName evidence="2">Diheme cytochrome c</fullName>
    </submittedName>
</protein>
<dbReference type="Pfam" id="PF09626">
    <property type="entry name" value="DHC"/>
    <property type="match status" value="1"/>
</dbReference>
<dbReference type="InterPro" id="IPR018588">
    <property type="entry name" value="Dihaem_cytochrome-c"/>
</dbReference>
<dbReference type="AlphaFoldDB" id="A0A2W7QV47"/>
<sequence>ARSMLTGRKEARPGDHPVRDLPAKGLLALFLVLLAGAGLWSADSMLITREFDGLPTAFDTTTREECSACHMAYHPSLLPAASWQALMAGLSDHFGEDASLDPEAADRIETWLTGNAAGAADTLPSHVFAATASTAPFTVTATPFWRSRHGDIPDAVFSRTRVRRRSNCVACHADAESGLFSPFSIHVPKE</sequence>
<accession>A0A2W7QV47</accession>
<dbReference type="RefSeq" id="WP_211314701.1">
    <property type="nucleotide sequence ID" value="NZ_QKZS01000035.1"/>
</dbReference>
<dbReference type="EMBL" id="QKZS01000035">
    <property type="protein sequence ID" value="PZX47547.1"/>
    <property type="molecule type" value="Genomic_DNA"/>
</dbReference>
<comment type="caution">
    <text evidence="2">The sequence shown here is derived from an EMBL/GenBank/DDBJ whole genome shotgun (WGS) entry which is preliminary data.</text>
</comment>
<proteinExistence type="predicted"/>
<dbReference type="SUPFAM" id="SSF48695">
    <property type="entry name" value="Multiheme cytochromes"/>
    <property type="match status" value="1"/>
</dbReference>
<evidence type="ECO:0000256" key="1">
    <source>
        <dbReference type="SAM" id="Phobius"/>
    </source>
</evidence>
<feature type="transmembrane region" description="Helical" evidence="1">
    <location>
        <begin position="21"/>
        <end position="40"/>
    </location>
</feature>
<evidence type="ECO:0000313" key="3">
    <source>
        <dbReference type="Proteomes" id="UP000249538"/>
    </source>
</evidence>